<dbReference type="InterPro" id="IPR007295">
    <property type="entry name" value="DUF402"/>
</dbReference>
<protein>
    <recommendedName>
        <fullName evidence="1">DUF402 domain-containing protein</fullName>
    </recommendedName>
</protein>
<dbReference type="Proteomes" id="UP000419743">
    <property type="component" value="Unassembled WGS sequence"/>
</dbReference>
<evidence type="ECO:0000259" key="1">
    <source>
        <dbReference type="Pfam" id="PF04167"/>
    </source>
</evidence>
<organism evidence="2 3">
    <name type="scientific">Occultella aeris</name>
    <dbReference type="NCBI Taxonomy" id="2761496"/>
    <lineage>
        <taxon>Bacteria</taxon>
        <taxon>Bacillati</taxon>
        <taxon>Actinomycetota</taxon>
        <taxon>Actinomycetes</taxon>
        <taxon>Micrococcales</taxon>
        <taxon>Ruaniaceae</taxon>
        <taxon>Occultella</taxon>
    </lineage>
</organism>
<dbReference type="SUPFAM" id="SSF159234">
    <property type="entry name" value="FomD-like"/>
    <property type="match status" value="1"/>
</dbReference>
<feature type="domain" description="DUF402" evidence="1">
    <location>
        <begin position="49"/>
        <end position="116"/>
    </location>
</feature>
<evidence type="ECO:0000313" key="2">
    <source>
        <dbReference type="EMBL" id="VZO34949.1"/>
    </source>
</evidence>
<evidence type="ECO:0000313" key="3">
    <source>
        <dbReference type="Proteomes" id="UP000419743"/>
    </source>
</evidence>
<dbReference type="EMBL" id="CACRYJ010000004">
    <property type="protein sequence ID" value="VZO34949.1"/>
    <property type="molecule type" value="Genomic_DNA"/>
</dbReference>
<keyword evidence="3" id="KW-1185">Reference proteome</keyword>
<accession>A0A7M4DDM9</accession>
<dbReference type="Pfam" id="PF04167">
    <property type="entry name" value="DUF402"/>
    <property type="match status" value="1"/>
</dbReference>
<sequence length="160" mass="17547">MAGLGSVLRVSLSLAALEPVTVLHRTGQRCRGLRTHEYVIVYTGALEGAWYIDLVTVLDRGAECEIRDCFVDLMVFPDERRYEVLDLDELGDALASGSIDGATAVSVLRNAQRFVERRLGGTRSDALAVWPPFPPASVVPLLELPDPLRPPHRGPDRGSR</sequence>
<dbReference type="AlphaFoldDB" id="A0A7M4DDM9"/>
<name>A0A7M4DDM9_9MICO</name>
<proteinExistence type="predicted"/>
<reference evidence="2 3" key="1">
    <citation type="submission" date="2019-11" db="EMBL/GenBank/DDBJ databases">
        <authorList>
            <person name="Criscuolo A."/>
        </authorList>
    </citation>
    <scope>NUCLEOTIDE SEQUENCE [LARGE SCALE GENOMIC DNA]</scope>
    <source>
        <strain evidence="2">CIP111667</strain>
    </source>
</reference>
<dbReference type="Gene3D" id="2.40.380.10">
    <property type="entry name" value="FomD-like"/>
    <property type="match status" value="1"/>
</dbReference>
<gene>
    <name evidence="2" type="ORF">HALOF300_00218</name>
</gene>
<dbReference type="InterPro" id="IPR035930">
    <property type="entry name" value="FomD-like_sf"/>
</dbReference>
<comment type="caution">
    <text evidence="2">The sequence shown here is derived from an EMBL/GenBank/DDBJ whole genome shotgun (WGS) entry which is preliminary data.</text>
</comment>